<reference evidence="1 2" key="1">
    <citation type="journal article" date="2015" name="Genome Announc.">
        <title>Draft Genome of the Euendolithic (true boring) Cyanobacterium Mastigocoleus testarum strain BC008.</title>
        <authorList>
            <person name="Guida B.S."/>
            <person name="Garcia-Pichel F."/>
        </authorList>
    </citation>
    <scope>NUCLEOTIDE SEQUENCE [LARGE SCALE GENOMIC DNA]</scope>
    <source>
        <strain evidence="1 2">BC008</strain>
    </source>
</reference>
<dbReference type="Proteomes" id="UP000053372">
    <property type="component" value="Unassembled WGS sequence"/>
</dbReference>
<keyword evidence="2" id="KW-1185">Reference proteome</keyword>
<comment type="caution">
    <text evidence="1">The sequence shown here is derived from an EMBL/GenBank/DDBJ whole genome shotgun (WGS) entry which is preliminary data.</text>
</comment>
<accession>A0A0V7ZFB1</accession>
<dbReference type="AlphaFoldDB" id="A0A0V7ZFB1"/>
<gene>
    <name evidence="1" type="ORF">BC008_38960</name>
</gene>
<evidence type="ECO:0000313" key="1">
    <source>
        <dbReference type="EMBL" id="KST63268.1"/>
    </source>
</evidence>
<name>A0A0V7ZFB1_9CYAN</name>
<dbReference type="EMBL" id="LMTZ01000140">
    <property type="protein sequence ID" value="KST63268.1"/>
    <property type="molecule type" value="Genomic_DNA"/>
</dbReference>
<organism evidence="1 2">
    <name type="scientific">Mastigocoleus testarum BC008</name>
    <dbReference type="NCBI Taxonomy" id="371196"/>
    <lineage>
        <taxon>Bacteria</taxon>
        <taxon>Bacillati</taxon>
        <taxon>Cyanobacteriota</taxon>
        <taxon>Cyanophyceae</taxon>
        <taxon>Nostocales</taxon>
        <taxon>Hapalosiphonaceae</taxon>
        <taxon>Mastigocoleus</taxon>
    </lineage>
</organism>
<evidence type="ECO:0000313" key="2">
    <source>
        <dbReference type="Proteomes" id="UP000053372"/>
    </source>
</evidence>
<sequence length="62" mass="7332">MHKLPFAYPVFSLVSYSNEVNSLKYFFGSFEGKLLIISTRKNQRLTLVQNDNFAFEIIFLFF</sequence>
<proteinExistence type="predicted"/>
<protein>
    <submittedName>
        <fullName evidence="1">Uncharacterized protein</fullName>
    </submittedName>
</protein>